<reference evidence="2" key="1">
    <citation type="submission" date="2016-09" db="EMBL/GenBank/DDBJ databases">
        <authorList>
            <person name="Jeantristanb JTB J.-T."/>
            <person name="Ricardo R."/>
        </authorList>
    </citation>
    <scope>NUCLEOTIDE SEQUENCE [LARGE SCALE GENOMIC DNA]</scope>
</reference>
<gene>
    <name evidence="1" type="ORF">BQ2448_7243</name>
</gene>
<proteinExistence type="predicted"/>
<protein>
    <submittedName>
        <fullName evidence="1">BQ2448_7243 protein</fullName>
    </submittedName>
</protein>
<keyword evidence="2" id="KW-1185">Reference proteome</keyword>
<organism evidence="1 2">
    <name type="scientific">Microbotryum intermedium</name>
    <dbReference type="NCBI Taxonomy" id="269621"/>
    <lineage>
        <taxon>Eukaryota</taxon>
        <taxon>Fungi</taxon>
        <taxon>Dikarya</taxon>
        <taxon>Basidiomycota</taxon>
        <taxon>Pucciniomycotina</taxon>
        <taxon>Microbotryomycetes</taxon>
        <taxon>Microbotryales</taxon>
        <taxon>Microbotryaceae</taxon>
        <taxon>Microbotryum</taxon>
    </lineage>
</organism>
<dbReference type="Proteomes" id="UP000198372">
    <property type="component" value="Unassembled WGS sequence"/>
</dbReference>
<accession>A0A238FJ98</accession>
<sequence>MTESGLMLAQSSALLFKPPAKLGAWRGLIAHCRQMTDMPGHLYDEQGERVDRDLSETPRAGRYVYKASESAPKKCFGG</sequence>
<evidence type="ECO:0000313" key="1">
    <source>
        <dbReference type="EMBL" id="SCV73317.1"/>
    </source>
</evidence>
<dbReference type="AlphaFoldDB" id="A0A238FJ98"/>
<dbReference type="EMBL" id="FMSP01000018">
    <property type="protein sequence ID" value="SCV73317.1"/>
    <property type="molecule type" value="Genomic_DNA"/>
</dbReference>
<evidence type="ECO:0000313" key="2">
    <source>
        <dbReference type="Proteomes" id="UP000198372"/>
    </source>
</evidence>
<name>A0A238FJ98_9BASI</name>
<dbReference type="OrthoDB" id="2538012at2759"/>